<dbReference type="Gene3D" id="3.60.21.10">
    <property type="match status" value="1"/>
</dbReference>
<dbReference type="OMA" id="WEHRRIR"/>
<proteinExistence type="predicted"/>
<keyword evidence="4" id="KW-1185">Reference proteome</keyword>
<feature type="transmembrane region" description="Helical" evidence="1">
    <location>
        <begin position="21"/>
        <end position="41"/>
    </location>
</feature>
<dbReference type="eggNOG" id="KOG3947">
    <property type="taxonomic scope" value="Eukaryota"/>
</dbReference>
<evidence type="ECO:0000259" key="2">
    <source>
        <dbReference type="Pfam" id="PF00149"/>
    </source>
</evidence>
<dbReference type="InterPro" id="IPR004843">
    <property type="entry name" value="Calcineurin-like_PHP"/>
</dbReference>
<dbReference type="PANTHER" id="PTHR12905:SF0">
    <property type="entry name" value="CALCINEURIN-LIKE PHOSPHOESTERASE DOMAIN-CONTAINING PROTEIN"/>
    <property type="match status" value="1"/>
</dbReference>
<feature type="domain" description="Calcineurin-like phosphoesterase" evidence="2">
    <location>
        <begin position="99"/>
        <end position="292"/>
    </location>
</feature>
<dbReference type="AlphaFoldDB" id="K3X2D5"/>
<dbReference type="InterPro" id="IPR029052">
    <property type="entry name" value="Metallo-depent_PP-like"/>
</dbReference>
<sequence>MASATETVASALPHDVSPAKIVHIAVSALSLLLLAALSAVYWHFGALGAAFLVMLLAFGTVRWVYWNGVGVGGWKWSWLRTSSAVVNSLKSDPQQKGTLRFVCISDTHGRHRNVQDIPDGDVLVHCGDFTNRGTHKEICDFNDWLGSLPHRHKIVIAGNHDLSMDAAEYDVHWQAKWRHDEYNDPTQSRALLTNCTYVENRSVVIDGIKIYGSPMTPPIPGRVMAFNVARGFAAQQQWSKIPSDVDVLLTHGPPNGILDKVFTGARVGDETLLKEVMSRCRPRFHVFGHIHEAYGATRVGTTVFINCATSTLLGKPKHAPVVFDIPAKC</sequence>
<evidence type="ECO:0000256" key="1">
    <source>
        <dbReference type="SAM" id="Phobius"/>
    </source>
</evidence>
<keyword evidence="1" id="KW-1133">Transmembrane helix</keyword>
<dbReference type="GO" id="GO:0016787">
    <property type="term" value="F:hydrolase activity"/>
    <property type="evidence" value="ECO:0007669"/>
    <property type="project" value="InterPro"/>
</dbReference>
<dbReference type="STRING" id="431595.K3X2D5"/>
<dbReference type="InterPro" id="IPR051693">
    <property type="entry name" value="UPF0046_metallophosphoest"/>
</dbReference>
<dbReference type="Pfam" id="PF00149">
    <property type="entry name" value="Metallophos"/>
    <property type="match status" value="1"/>
</dbReference>
<dbReference type="CDD" id="cd07379">
    <property type="entry name" value="MPP_239FB"/>
    <property type="match status" value="1"/>
</dbReference>
<accession>K3X2D5</accession>
<keyword evidence="1" id="KW-0472">Membrane</keyword>
<reference evidence="3" key="3">
    <citation type="submission" date="2015-02" db="UniProtKB">
        <authorList>
            <consortium name="EnsemblProtists"/>
        </authorList>
    </citation>
    <scope>IDENTIFICATION</scope>
    <source>
        <strain evidence="3">DAOM BR144</strain>
    </source>
</reference>
<keyword evidence="1" id="KW-0812">Transmembrane</keyword>
<evidence type="ECO:0000313" key="4">
    <source>
        <dbReference type="Proteomes" id="UP000019132"/>
    </source>
</evidence>
<dbReference type="Proteomes" id="UP000019132">
    <property type="component" value="Unassembled WGS sequence"/>
</dbReference>
<dbReference type="PANTHER" id="PTHR12905">
    <property type="entry name" value="METALLOPHOSPHOESTERASE"/>
    <property type="match status" value="1"/>
</dbReference>
<evidence type="ECO:0000313" key="3">
    <source>
        <dbReference type="EnsemblProtists" id="PYU1_T011384"/>
    </source>
</evidence>
<protein>
    <recommendedName>
        <fullName evidence="2">Calcineurin-like phosphoesterase domain-containing protein</fullName>
    </recommendedName>
</protein>
<dbReference type="EnsemblProtists" id="PYU1_T011384">
    <property type="protein sequence ID" value="PYU1_T011384"/>
    <property type="gene ID" value="PYU1_G011359"/>
</dbReference>
<dbReference type="SUPFAM" id="SSF56300">
    <property type="entry name" value="Metallo-dependent phosphatases"/>
    <property type="match status" value="1"/>
</dbReference>
<dbReference type="VEuPathDB" id="FungiDB:PYU1_G011359"/>
<dbReference type="InParanoid" id="K3X2D5"/>
<dbReference type="EMBL" id="GL376562">
    <property type="status" value="NOT_ANNOTATED_CDS"/>
    <property type="molecule type" value="Genomic_DNA"/>
</dbReference>
<reference evidence="4" key="2">
    <citation type="submission" date="2010-04" db="EMBL/GenBank/DDBJ databases">
        <authorList>
            <person name="Buell R."/>
            <person name="Hamilton J."/>
            <person name="Hostetler J."/>
        </authorList>
    </citation>
    <scope>NUCLEOTIDE SEQUENCE [LARGE SCALE GENOMIC DNA]</scope>
    <source>
        <strain evidence="4">DAOM:BR144</strain>
    </source>
</reference>
<feature type="transmembrane region" description="Helical" evidence="1">
    <location>
        <begin position="47"/>
        <end position="65"/>
    </location>
</feature>
<organism evidence="3 4">
    <name type="scientific">Globisporangium ultimum (strain ATCC 200006 / CBS 805.95 / DAOM BR144)</name>
    <name type="common">Pythium ultimum</name>
    <dbReference type="NCBI Taxonomy" id="431595"/>
    <lineage>
        <taxon>Eukaryota</taxon>
        <taxon>Sar</taxon>
        <taxon>Stramenopiles</taxon>
        <taxon>Oomycota</taxon>
        <taxon>Peronosporomycetes</taxon>
        <taxon>Pythiales</taxon>
        <taxon>Pythiaceae</taxon>
        <taxon>Globisporangium</taxon>
    </lineage>
</organism>
<name>K3X2D5_GLOUD</name>
<reference evidence="4" key="1">
    <citation type="journal article" date="2010" name="Genome Biol.">
        <title>Genome sequence of the necrotrophic plant pathogen Pythium ultimum reveals original pathogenicity mechanisms and effector repertoire.</title>
        <authorList>
            <person name="Levesque C.A."/>
            <person name="Brouwer H."/>
            <person name="Cano L."/>
            <person name="Hamilton J.P."/>
            <person name="Holt C."/>
            <person name="Huitema E."/>
            <person name="Raffaele S."/>
            <person name="Robideau G.P."/>
            <person name="Thines M."/>
            <person name="Win J."/>
            <person name="Zerillo M.M."/>
            <person name="Beakes G.W."/>
            <person name="Boore J.L."/>
            <person name="Busam D."/>
            <person name="Dumas B."/>
            <person name="Ferriera S."/>
            <person name="Fuerstenberg S.I."/>
            <person name="Gachon C.M."/>
            <person name="Gaulin E."/>
            <person name="Govers F."/>
            <person name="Grenville-Briggs L."/>
            <person name="Horner N."/>
            <person name="Hostetler J."/>
            <person name="Jiang R.H."/>
            <person name="Johnson J."/>
            <person name="Krajaejun T."/>
            <person name="Lin H."/>
            <person name="Meijer H.J."/>
            <person name="Moore B."/>
            <person name="Morris P."/>
            <person name="Phuntmart V."/>
            <person name="Puiu D."/>
            <person name="Shetty J."/>
            <person name="Stajich J.E."/>
            <person name="Tripathy S."/>
            <person name="Wawra S."/>
            <person name="van West P."/>
            <person name="Whitty B.R."/>
            <person name="Coutinho P.M."/>
            <person name="Henrissat B."/>
            <person name="Martin F."/>
            <person name="Thomas P.D."/>
            <person name="Tyler B.M."/>
            <person name="De Vries R.P."/>
            <person name="Kamoun S."/>
            <person name="Yandell M."/>
            <person name="Tisserat N."/>
            <person name="Buell C.R."/>
        </authorList>
    </citation>
    <scope>NUCLEOTIDE SEQUENCE</scope>
    <source>
        <strain evidence="4">DAOM:BR144</strain>
    </source>
</reference>
<dbReference type="HOGENOM" id="CLU_041441_1_2_1"/>